<dbReference type="Gene3D" id="3.40.50.1010">
    <property type="entry name" value="5'-nuclease"/>
    <property type="match status" value="1"/>
</dbReference>
<evidence type="ECO:0000256" key="7">
    <source>
        <dbReference type="ARBA" id="ARBA00038093"/>
    </source>
</evidence>
<comment type="cofactor">
    <cofactor evidence="1">
        <name>Mg(2+)</name>
        <dbReference type="ChEBI" id="CHEBI:18420"/>
    </cofactor>
</comment>
<evidence type="ECO:0000256" key="4">
    <source>
        <dbReference type="ARBA" id="ARBA00022723"/>
    </source>
</evidence>
<evidence type="ECO:0000256" key="1">
    <source>
        <dbReference type="ARBA" id="ARBA00001946"/>
    </source>
</evidence>
<keyword evidence="5" id="KW-0378">Hydrolase</keyword>
<evidence type="ECO:0000256" key="6">
    <source>
        <dbReference type="ARBA" id="ARBA00022842"/>
    </source>
</evidence>
<dbReference type="GO" id="GO:0016787">
    <property type="term" value="F:hydrolase activity"/>
    <property type="evidence" value="ECO:0007669"/>
    <property type="project" value="UniProtKB-KW"/>
</dbReference>
<evidence type="ECO:0000313" key="10">
    <source>
        <dbReference type="Proteomes" id="UP000825051"/>
    </source>
</evidence>
<dbReference type="PANTHER" id="PTHR33653">
    <property type="entry name" value="RIBONUCLEASE VAPC2"/>
    <property type="match status" value="1"/>
</dbReference>
<dbReference type="InterPro" id="IPR002716">
    <property type="entry name" value="PIN_dom"/>
</dbReference>
<dbReference type="EMBL" id="CP080507">
    <property type="protein sequence ID" value="QYM80804.1"/>
    <property type="molecule type" value="Genomic_DNA"/>
</dbReference>
<comment type="similarity">
    <text evidence="7">Belongs to the PINc/VapC protein family.</text>
</comment>
<keyword evidence="2" id="KW-1277">Toxin-antitoxin system</keyword>
<dbReference type="KEGG" id="ole:K0B96_09325"/>
<evidence type="ECO:0000256" key="2">
    <source>
        <dbReference type="ARBA" id="ARBA00022649"/>
    </source>
</evidence>
<dbReference type="Pfam" id="PF01850">
    <property type="entry name" value="PIN"/>
    <property type="match status" value="1"/>
</dbReference>
<gene>
    <name evidence="9" type="ORF">K0B96_09325</name>
</gene>
<dbReference type="SUPFAM" id="SSF88723">
    <property type="entry name" value="PIN domain-like"/>
    <property type="match status" value="1"/>
</dbReference>
<keyword evidence="10" id="KW-1185">Reference proteome</keyword>
<evidence type="ECO:0000256" key="3">
    <source>
        <dbReference type="ARBA" id="ARBA00022722"/>
    </source>
</evidence>
<proteinExistence type="inferred from homology"/>
<organism evidence="9 10">
    <name type="scientific">Horticoccus luteus</name>
    <dbReference type="NCBI Taxonomy" id="2862869"/>
    <lineage>
        <taxon>Bacteria</taxon>
        <taxon>Pseudomonadati</taxon>
        <taxon>Verrucomicrobiota</taxon>
        <taxon>Opitutia</taxon>
        <taxon>Opitutales</taxon>
        <taxon>Opitutaceae</taxon>
        <taxon>Horticoccus</taxon>
    </lineage>
</organism>
<name>A0A8F9TX31_9BACT</name>
<keyword evidence="3" id="KW-0540">Nuclease</keyword>
<keyword evidence="4" id="KW-0479">Metal-binding</keyword>
<dbReference type="Proteomes" id="UP000825051">
    <property type="component" value="Chromosome"/>
</dbReference>
<accession>A0A8F9TX31</accession>
<dbReference type="InterPro" id="IPR050556">
    <property type="entry name" value="Type_II_TA_system_RNase"/>
</dbReference>
<evidence type="ECO:0000313" key="9">
    <source>
        <dbReference type="EMBL" id="QYM80804.1"/>
    </source>
</evidence>
<dbReference type="InterPro" id="IPR029060">
    <property type="entry name" value="PIN-like_dom_sf"/>
</dbReference>
<dbReference type="GO" id="GO:0046872">
    <property type="term" value="F:metal ion binding"/>
    <property type="evidence" value="ECO:0007669"/>
    <property type="project" value="UniProtKB-KW"/>
</dbReference>
<dbReference type="GO" id="GO:0004518">
    <property type="term" value="F:nuclease activity"/>
    <property type="evidence" value="ECO:0007669"/>
    <property type="project" value="UniProtKB-KW"/>
</dbReference>
<reference evidence="9" key="1">
    <citation type="submission" date="2021-08" db="EMBL/GenBank/DDBJ databases">
        <title>Genome of a novel bacterium of the phylum Verrucomicrobia, Oleiharenicola sp. KSB-15.</title>
        <authorList>
            <person name="Chung J.-H."/>
            <person name="Ahn J.-H."/>
            <person name="Yoon Y."/>
            <person name="Kim D.-Y."/>
            <person name="An S.-H."/>
            <person name="Park I."/>
            <person name="Yeon J."/>
        </authorList>
    </citation>
    <scope>NUCLEOTIDE SEQUENCE</scope>
    <source>
        <strain evidence="9">KSB-15</strain>
    </source>
</reference>
<dbReference type="PANTHER" id="PTHR33653:SF1">
    <property type="entry name" value="RIBONUCLEASE VAPC2"/>
    <property type="match status" value="1"/>
</dbReference>
<evidence type="ECO:0000256" key="5">
    <source>
        <dbReference type="ARBA" id="ARBA00022801"/>
    </source>
</evidence>
<feature type="domain" description="PIN" evidence="8">
    <location>
        <begin position="2"/>
        <end position="114"/>
    </location>
</feature>
<evidence type="ECO:0000259" key="8">
    <source>
        <dbReference type="Pfam" id="PF01850"/>
    </source>
</evidence>
<keyword evidence="6" id="KW-0460">Magnesium</keyword>
<protein>
    <submittedName>
        <fullName evidence="9">PIN domain-containing protein</fullName>
    </submittedName>
</protein>
<dbReference type="AlphaFoldDB" id="A0A8F9TX31"/>
<sequence>MDTSSWIDALRRDGDVAVRVRVQALMQTGEAGWCDFVRLELWNGLRGAAERKQMEALEADITLLATTDAVWSRSRELARRARASGLTVPGADVLIAACAWEHGVEIEHDDAHLAALVALFN</sequence>